<evidence type="ECO:0000313" key="1">
    <source>
        <dbReference type="EMBL" id="SDV13167.1"/>
    </source>
</evidence>
<proteinExistence type="predicted"/>
<name>A0ABY0WL06_9PSED</name>
<dbReference type="Proteomes" id="UP000199620">
    <property type="component" value="Chromosome I"/>
</dbReference>
<dbReference type="EMBL" id="LT629800">
    <property type="protein sequence ID" value="SDV13167.1"/>
    <property type="molecule type" value="Genomic_DNA"/>
</dbReference>
<dbReference type="RefSeq" id="WP_174553300.1">
    <property type="nucleotide sequence ID" value="NZ_BMNU01000020.1"/>
</dbReference>
<gene>
    <name evidence="1" type="ORF">SAMN04490181_5642</name>
</gene>
<protein>
    <submittedName>
        <fullName evidence="1">Uncharacterized protein</fullName>
    </submittedName>
</protein>
<organism evidence="1 2">
    <name type="scientific">Pseudomonas brenneri</name>
    <dbReference type="NCBI Taxonomy" id="129817"/>
    <lineage>
        <taxon>Bacteria</taxon>
        <taxon>Pseudomonadati</taxon>
        <taxon>Pseudomonadota</taxon>
        <taxon>Gammaproteobacteria</taxon>
        <taxon>Pseudomonadales</taxon>
        <taxon>Pseudomonadaceae</taxon>
        <taxon>Pseudomonas</taxon>
    </lineage>
</organism>
<evidence type="ECO:0000313" key="2">
    <source>
        <dbReference type="Proteomes" id="UP000199620"/>
    </source>
</evidence>
<keyword evidence="2" id="KW-1185">Reference proteome</keyword>
<sequence length="186" mass="21860">MKRIERDFITLFNCLWYQDFPVEVDAVTNRAGWTIHVGVVMRQCAKLLGARAYFEQSGRTDAVLRFPDKSVLSHVEWEWDEPHNEKVKEITKLLKQSEPAVFSTFVSYSTNSHLPAAIERASRLWADASKPLIFFIVTFKQVGRDRHFLELHTYVFSRGKYKKIRIQPALPWQIDRARFNNLDEDK</sequence>
<accession>A0ABY0WL06</accession>
<reference evidence="1 2" key="1">
    <citation type="submission" date="2016-10" db="EMBL/GenBank/DDBJ databases">
        <authorList>
            <person name="Varghese N."/>
            <person name="Submissions S."/>
        </authorList>
    </citation>
    <scope>NUCLEOTIDE SEQUENCE [LARGE SCALE GENOMIC DNA]</scope>
    <source>
        <strain evidence="1 2">BS2771</strain>
    </source>
</reference>